<evidence type="ECO:0000313" key="8">
    <source>
        <dbReference type="Proteomes" id="UP000015104"/>
    </source>
</evidence>
<dbReference type="AlphaFoldDB" id="T1KMV6"/>
<accession>T1KMV6</accession>
<feature type="compositionally biased region" description="Basic residues" evidence="6">
    <location>
        <begin position="222"/>
        <end position="245"/>
    </location>
</feature>
<dbReference type="SUPFAM" id="SSF50447">
    <property type="entry name" value="Translation proteins"/>
    <property type="match status" value="1"/>
</dbReference>
<dbReference type="Gene3D" id="2.40.30.10">
    <property type="entry name" value="Translation factors"/>
    <property type="match status" value="2"/>
</dbReference>
<keyword evidence="8" id="KW-1185">Reference proteome</keyword>
<dbReference type="eggNOG" id="KOG3141">
    <property type="taxonomic scope" value="Eukaryota"/>
</dbReference>
<keyword evidence="2" id="KW-0689">Ribosomal protein</keyword>
<sequence length="355" mass="40924">MSAFFKNLYNKRRTTHPFRWWIKRKADSFKPELTKDNQKFIDDYFQTNFSTPLIVPDLFNKSQKVWTPESRRVGLIARKIGVYPMWLKDGQRILTTLLQVNDNHVIKCYNSEQFANQVIHQDRYRYQGLACAIIGAESDHFIKYSAGYAGLFVEAGLPPKKKLTKVPITDDALLPPGTPLYATHFRPGDWVDIFGLTIEHGFQGVVKRWDFAGGHPINTTKWKRRPGAIGHGRRAGGPHKGKKMPGHMGRERKTLNGVEIMRINTKENVIYVRGPAVPGETGNFCYIFDTKIIEKKLTEKNPPPFPTYFPGDNELPVDLYHPDVHRFEDETIQFVETEKEQQQRRTGAKIAKIRK</sequence>
<dbReference type="OMA" id="IGIYPMW"/>
<dbReference type="InterPro" id="IPR019927">
    <property type="entry name" value="Ribosomal_uL3_bac/org-type"/>
</dbReference>
<dbReference type="EnsemblMetazoa" id="tetur15g03030.1">
    <property type="protein sequence ID" value="tetur15g03030.1"/>
    <property type="gene ID" value="tetur15g03030"/>
</dbReference>
<dbReference type="InterPro" id="IPR009000">
    <property type="entry name" value="Transl_B-barrel_sf"/>
</dbReference>
<comment type="similarity">
    <text evidence="1">Belongs to the universal ribosomal protein uL3 family.</text>
</comment>
<dbReference type="Pfam" id="PF00297">
    <property type="entry name" value="Ribosomal_L3"/>
    <property type="match status" value="1"/>
</dbReference>
<dbReference type="GO" id="GO:0003735">
    <property type="term" value="F:structural constituent of ribosome"/>
    <property type="evidence" value="ECO:0007669"/>
    <property type="project" value="InterPro"/>
</dbReference>
<evidence type="ECO:0000256" key="6">
    <source>
        <dbReference type="SAM" id="MobiDB-lite"/>
    </source>
</evidence>
<gene>
    <name evidence="7" type="primary">107365672</name>
</gene>
<reference evidence="7" key="2">
    <citation type="submission" date="2015-06" db="UniProtKB">
        <authorList>
            <consortium name="EnsemblMetazoa"/>
        </authorList>
    </citation>
    <scope>IDENTIFICATION</scope>
</reference>
<dbReference type="GO" id="GO:0005762">
    <property type="term" value="C:mitochondrial large ribosomal subunit"/>
    <property type="evidence" value="ECO:0007669"/>
    <property type="project" value="TreeGrafter"/>
</dbReference>
<dbReference type="PANTHER" id="PTHR11229:SF8">
    <property type="entry name" value="LARGE RIBOSOMAL SUBUNIT PROTEIN UL3M"/>
    <property type="match status" value="1"/>
</dbReference>
<evidence type="ECO:0000256" key="1">
    <source>
        <dbReference type="ARBA" id="ARBA00006540"/>
    </source>
</evidence>
<feature type="region of interest" description="Disordered" evidence="6">
    <location>
        <begin position="222"/>
        <end position="250"/>
    </location>
</feature>
<evidence type="ECO:0000313" key="7">
    <source>
        <dbReference type="EnsemblMetazoa" id="tetur15g03030.1"/>
    </source>
</evidence>
<dbReference type="InterPro" id="IPR000597">
    <property type="entry name" value="Ribosomal_uL3"/>
</dbReference>
<dbReference type="STRING" id="32264.T1KMV6"/>
<evidence type="ECO:0000256" key="2">
    <source>
        <dbReference type="ARBA" id="ARBA00022980"/>
    </source>
</evidence>
<dbReference type="KEGG" id="tut:107365672"/>
<dbReference type="EMBL" id="CAEY01000249">
    <property type="status" value="NOT_ANNOTATED_CDS"/>
    <property type="molecule type" value="Genomic_DNA"/>
</dbReference>
<dbReference type="GO" id="GO:0006412">
    <property type="term" value="P:translation"/>
    <property type="evidence" value="ECO:0007669"/>
    <property type="project" value="InterPro"/>
</dbReference>
<keyword evidence="3" id="KW-0687">Ribonucleoprotein</keyword>
<evidence type="ECO:0000256" key="5">
    <source>
        <dbReference type="ARBA" id="ARBA00035396"/>
    </source>
</evidence>
<dbReference type="PANTHER" id="PTHR11229">
    <property type="entry name" value="50S RIBOSOMAL PROTEIN L3"/>
    <property type="match status" value="1"/>
</dbReference>
<dbReference type="Proteomes" id="UP000015104">
    <property type="component" value="Unassembled WGS sequence"/>
</dbReference>
<dbReference type="OrthoDB" id="274683at2759"/>
<organism evidence="7 8">
    <name type="scientific">Tetranychus urticae</name>
    <name type="common">Two-spotted spider mite</name>
    <dbReference type="NCBI Taxonomy" id="32264"/>
    <lineage>
        <taxon>Eukaryota</taxon>
        <taxon>Metazoa</taxon>
        <taxon>Ecdysozoa</taxon>
        <taxon>Arthropoda</taxon>
        <taxon>Chelicerata</taxon>
        <taxon>Arachnida</taxon>
        <taxon>Acari</taxon>
        <taxon>Acariformes</taxon>
        <taxon>Trombidiformes</taxon>
        <taxon>Prostigmata</taxon>
        <taxon>Eleutherengona</taxon>
        <taxon>Raphignathae</taxon>
        <taxon>Tetranychoidea</taxon>
        <taxon>Tetranychidae</taxon>
        <taxon>Tetranychus</taxon>
    </lineage>
</organism>
<evidence type="ECO:0000256" key="4">
    <source>
        <dbReference type="ARBA" id="ARBA00035209"/>
    </source>
</evidence>
<reference evidence="8" key="1">
    <citation type="submission" date="2011-08" db="EMBL/GenBank/DDBJ databases">
        <authorList>
            <person name="Rombauts S."/>
        </authorList>
    </citation>
    <scope>NUCLEOTIDE SEQUENCE</scope>
    <source>
        <strain evidence="8">London</strain>
    </source>
</reference>
<proteinExistence type="inferred from homology"/>
<name>T1KMV6_TETUR</name>
<dbReference type="HOGENOM" id="CLU_044142_1_1_1"/>
<evidence type="ECO:0000256" key="3">
    <source>
        <dbReference type="ARBA" id="ARBA00023274"/>
    </source>
</evidence>
<protein>
    <recommendedName>
        <fullName evidence="4">Large ribosomal subunit protein uL3m</fullName>
    </recommendedName>
    <alternativeName>
        <fullName evidence="5">39S ribosomal protein L3, mitochondrial</fullName>
    </alternativeName>
</protein>